<dbReference type="PROSITE" id="PS50110">
    <property type="entry name" value="RESPONSE_REGULATORY"/>
    <property type="match status" value="1"/>
</dbReference>
<dbReference type="GO" id="GO:0000160">
    <property type="term" value="P:phosphorelay signal transduction system"/>
    <property type="evidence" value="ECO:0007669"/>
    <property type="project" value="InterPro"/>
</dbReference>
<dbReference type="InterPro" id="IPR027417">
    <property type="entry name" value="P-loop_NTPase"/>
</dbReference>
<keyword evidence="1" id="KW-0547">Nucleotide-binding</keyword>
<dbReference type="Pfam" id="PF25601">
    <property type="entry name" value="AAA_lid_14"/>
    <property type="match status" value="1"/>
</dbReference>
<dbReference type="GO" id="GO:0006355">
    <property type="term" value="P:regulation of DNA-templated transcription"/>
    <property type="evidence" value="ECO:0007669"/>
    <property type="project" value="InterPro"/>
</dbReference>
<protein>
    <submittedName>
        <fullName evidence="8">Sigma 54-dependent transcriptional activator containing CheY-like receiver domain</fullName>
    </submittedName>
</protein>
<keyword evidence="3" id="KW-0805">Transcription regulation</keyword>
<reference evidence="8 9" key="1">
    <citation type="journal article" date="2013" name="Nat. Commun.">
        <title>Genome sequence and functional genomic analysis of the oil-degrading bacterium Oleispira antarctica.</title>
        <authorList>
            <person name="Kube M."/>
            <person name="Chernikova T.N."/>
            <person name="Al-Ramahi Y."/>
            <person name="Beloqui A."/>
            <person name="Lopez-Cortez N."/>
            <person name="Guazzaroni M.E."/>
            <person name="Heipieper H.J."/>
            <person name="Klages S."/>
            <person name="Kotsyurbenko O.R."/>
            <person name="Langer I."/>
            <person name="Nechitaylo T.Y."/>
            <person name="Lunsdorf H."/>
            <person name="Fernandez M."/>
            <person name="Juarez S."/>
            <person name="Ciordia S."/>
            <person name="Singer A."/>
            <person name="Kagan O."/>
            <person name="Egorova O."/>
            <person name="Petit P.A."/>
            <person name="Stogios P."/>
            <person name="Kim Y."/>
            <person name="Tchigvintsev A."/>
            <person name="Flick R."/>
            <person name="Denaro R."/>
            <person name="Genovese M."/>
            <person name="Albar J.P."/>
            <person name="Reva O.N."/>
            <person name="Martinez-Gomariz M."/>
            <person name="Tran H."/>
            <person name="Ferrer M."/>
            <person name="Savchenko A."/>
            <person name="Yakunin A.F."/>
            <person name="Yakimov M.M."/>
            <person name="Golyshina O.V."/>
            <person name="Reinhardt R."/>
            <person name="Golyshin P.N."/>
        </authorList>
    </citation>
    <scope>NUCLEOTIDE SEQUENCE [LARGE SCALE GENOMIC DNA]</scope>
</reference>
<gene>
    <name evidence="8" type="ORF">OLEAN_C02980</name>
</gene>
<keyword evidence="9" id="KW-1185">Reference proteome</keyword>
<dbReference type="HOGENOM" id="CLU_000445_0_6_6"/>
<dbReference type="InterPro" id="IPR009057">
    <property type="entry name" value="Homeodomain-like_sf"/>
</dbReference>
<dbReference type="PRINTS" id="PR01590">
    <property type="entry name" value="HTHFIS"/>
</dbReference>
<keyword evidence="5" id="KW-0597">Phosphoprotein</keyword>
<proteinExistence type="predicted"/>
<dbReference type="SUPFAM" id="SSF52540">
    <property type="entry name" value="P-loop containing nucleoside triphosphate hydrolases"/>
    <property type="match status" value="1"/>
</dbReference>
<dbReference type="PROSITE" id="PS50045">
    <property type="entry name" value="SIGMA54_INTERACT_4"/>
    <property type="match status" value="1"/>
</dbReference>
<sequence>MTTKILLIDDEVAFCELCALWLEQAGYHVEFAHDAASGLALFKHSNSHHKDDHKSFDLVIHDLSLPPSFRPEDSLENLKYYNDVPVLVLTAHSDRALALKAIELGAWDFINKPIDPDLLQFIIERALEKNSLLLQIKNLEHNLEQKEERQETSNFGLIGKSSAVQSTRELIQRISNTQVPVLIQGPSGTGKEIIAKAIHNNSDRKSHKIVSVHCGAIPSELLESELFGYKKGAFTGADRDRKGLLASADQGTLFLDEIGEMPIAMQVKLLRVLQDGSYYPVGSRQLETLNARLVCATNRDLSKEVKNGQFREDLYYRIKGLTISTTHLESRKEDIGVLIDHFLMRYNHEHKTDISLDKKACCWFINTPWPGNVRELKNTLESAAAICLTNHLGLQEIALIRGESAIKNLAEKMPNNDSLYYSALDKTPLKKTLEQQVSELEISLITQTMKKHQGNKTHTAQALGITRQGLINKIKRYELA</sequence>
<feature type="modified residue" description="4-aspartylphosphate" evidence="5">
    <location>
        <position position="62"/>
    </location>
</feature>
<evidence type="ECO:0000256" key="3">
    <source>
        <dbReference type="ARBA" id="ARBA00023015"/>
    </source>
</evidence>
<dbReference type="Gene3D" id="3.40.50.300">
    <property type="entry name" value="P-loop containing nucleotide triphosphate hydrolases"/>
    <property type="match status" value="1"/>
</dbReference>
<evidence type="ECO:0000256" key="4">
    <source>
        <dbReference type="ARBA" id="ARBA00023163"/>
    </source>
</evidence>
<dbReference type="Pfam" id="PF02954">
    <property type="entry name" value="HTH_8"/>
    <property type="match status" value="1"/>
</dbReference>
<name>R4YQW4_OLEAN</name>
<dbReference type="SMART" id="SM00382">
    <property type="entry name" value="AAA"/>
    <property type="match status" value="1"/>
</dbReference>
<dbReference type="EMBL" id="FO203512">
    <property type="protein sequence ID" value="CCK74474.1"/>
    <property type="molecule type" value="Genomic_DNA"/>
</dbReference>
<dbReference type="SUPFAM" id="SSF52172">
    <property type="entry name" value="CheY-like"/>
    <property type="match status" value="1"/>
</dbReference>
<evidence type="ECO:0000313" key="8">
    <source>
        <dbReference type="EMBL" id="CCK74474.1"/>
    </source>
</evidence>
<dbReference type="InterPro" id="IPR058031">
    <property type="entry name" value="AAA_lid_NorR"/>
</dbReference>
<accession>R4YQW4</accession>
<dbReference type="Gene3D" id="1.10.8.60">
    <property type="match status" value="1"/>
</dbReference>
<dbReference type="PROSITE" id="PS00688">
    <property type="entry name" value="SIGMA54_INTERACT_3"/>
    <property type="match status" value="1"/>
</dbReference>
<dbReference type="Proteomes" id="UP000032749">
    <property type="component" value="Chromosome"/>
</dbReference>
<dbReference type="SUPFAM" id="SSF46689">
    <property type="entry name" value="Homeodomain-like"/>
    <property type="match status" value="1"/>
</dbReference>
<dbReference type="Gene3D" id="3.40.50.2300">
    <property type="match status" value="1"/>
</dbReference>
<dbReference type="InterPro" id="IPR002078">
    <property type="entry name" value="Sigma_54_int"/>
</dbReference>
<dbReference type="OrthoDB" id="9804019at2"/>
<dbReference type="FunFam" id="3.40.50.300:FF:000006">
    <property type="entry name" value="DNA-binding transcriptional regulator NtrC"/>
    <property type="match status" value="1"/>
</dbReference>
<keyword evidence="4" id="KW-0804">Transcription</keyword>
<evidence type="ECO:0000259" key="7">
    <source>
        <dbReference type="PROSITE" id="PS50110"/>
    </source>
</evidence>
<evidence type="ECO:0000256" key="2">
    <source>
        <dbReference type="ARBA" id="ARBA00022840"/>
    </source>
</evidence>
<dbReference type="GO" id="GO:0005524">
    <property type="term" value="F:ATP binding"/>
    <property type="evidence" value="ECO:0007669"/>
    <property type="project" value="UniProtKB-KW"/>
</dbReference>
<dbReference type="Gene3D" id="1.10.10.60">
    <property type="entry name" value="Homeodomain-like"/>
    <property type="match status" value="1"/>
</dbReference>
<dbReference type="GO" id="GO:0043565">
    <property type="term" value="F:sequence-specific DNA binding"/>
    <property type="evidence" value="ECO:0007669"/>
    <property type="project" value="InterPro"/>
</dbReference>
<feature type="domain" description="Response regulatory" evidence="7">
    <location>
        <begin position="4"/>
        <end position="127"/>
    </location>
</feature>
<dbReference type="InterPro" id="IPR011006">
    <property type="entry name" value="CheY-like_superfamily"/>
</dbReference>
<dbReference type="SMART" id="SM00448">
    <property type="entry name" value="REC"/>
    <property type="match status" value="1"/>
</dbReference>
<dbReference type="AlphaFoldDB" id="R4YQW4"/>
<dbReference type="STRING" id="698738.OLEAN_C02980"/>
<evidence type="ECO:0000256" key="5">
    <source>
        <dbReference type="PROSITE-ProRule" id="PRU00169"/>
    </source>
</evidence>
<dbReference type="InterPro" id="IPR001789">
    <property type="entry name" value="Sig_transdc_resp-reg_receiver"/>
</dbReference>
<evidence type="ECO:0000256" key="1">
    <source>
        <dbReference type="ARBA" id="ARBA00022741"/>
    </source>
</evidence>
<dbReference type="KEGG" id="oai:OLEAN_C02980"/>
<organism evidence="8 9">
    <name type="scientific">Oleispira antarctica RB-8</name>
    <dbReference type="NCBI Taxonomy" id="698738"/>
    <lineage>
        <taxon>Bacteria</taxon>
        <taxon>Pseudomonadati</taxon>
        <taxon>Pseudomonadota</taxon>
        <taxon>Gammaproteobacteria</taxon>
        <taxon>Oceanospirillales</taxon>
        <taxon>Oceanospirillaceae</taxon>
        <taxon>Oleispira</taxon>
    </lineage>
</organism>
<dbReference type="Pfam" id="PF00158">
    <property type="entry name" value="Sigma54_activat"/>
    <property type="match status" value="1"/>
</dbReference>
<dbReference type="Pfam" id="PF00072">
    <property type="entry name" value="Response_reg"/>
    <property type="match status" value="1"/>
</dbReference>
<evidence type="ECO:0000313" key="9">
    <source>
        <dbReference type="Proteomes" id="UP000032749"/>
    </source>
</evidence>
<feature type="domain" description="Sigma-54 factor interaction" evidence="6">
    <location>
        <begin position="157"/>
        <end position="385"/>
    </location>
</feature>
<evidence type="ECO:0000259" key="6">
    <source>
        <dbReference type="PROSITE" id="PS50045"/>
    </source>
</evidence>
<dbReference type="InterPro" id="IPR025944">
    <property type="entry name" value="Sigma_54_int_dom_CS"/>
</dbReference>
<keyword evidence="2" id="KW-0067">ATP-binding</keyword>
<dbReference type="CDD" id="cd00009">
    <property type="entry name" value="AAA"/>
    <property type="match status" value="1"/>
</dbReference>
<dbReference type="PATRIC" id="fig|698738.3.peg.307"/>
<dbReference type="InterPro" id="IPR003593">
    <property type="entry name" value="AAA+_ATPase"/>
</dbReference>
<dbReference type="PANTHER" id="PTHR32071">
    <property type="entry name" value="TRANSCRIPTIONAL REGULATORY PROTEIN"/>
    <property type="match status" value="1"/>
</dbReference>
<dbReference type="InterPro" id="IPR002197">
    <property type="entry name" value="HTH_Fis"/>
</dbReference>